<organism evidence="1 2">
    <name type="scientific">Vagococcus zengguangii</name>
    <dbReference type="NCBI Taxonomy" id="2571750"/>
    <lineage>
        <taxon>Bacteria</taxon>
        <taxon>Bacillati</taxon>
        <taxon>Bacillota</taxon>
        <taxon>Bacilli</taxon>
        <taxon>Lactobacillales</taxon>
        <taxon>Enterococcaceae</taxon>
        <taxon>Vagococcus</taxon>
    </lineage>
</organism>
<dbReference type="Proteomes" id="UP000298615">
    <property type="component" value="Chromosome"/>
</dbReference>
<name>A0A4D7CZD0_9ENTE</name>
<proteinExistence type="predicted"/>
<gene>
    <name evidence="1" type="ORF">FA707_09395</name>
</gene>
<accession>A0A4D7CZD0</accession>
<reference evidence="1 2" key="1">
    <citation type="submission" date="2019-04" db="EMBL/GenBank/DDBJ databases">
        <title>Vagococcus sp. nov., isolated from faeces of yaks (Bos grunniens).</title>
        <authorList>
            <person name="Ge Y."/>
        </authorList>
    </citation>
    <scope>NUCLEOTIDE SEQUENCE [LARGE SCALE GENOMIC DNA]</scope>
    <source>
        <strain evidence="1 2">MN-17</strain>
    </source>
</reference>
<dbReference type="PANTHER" id="PTHR36434:SF1">
    <property type="entry name" value="MEMBRANE PROTEASE YUGP-RELATED"/>
    <property type="match status" value="1"/>
</dbReference>
<dbReference type="PANTHER" id="PTHR36434">
    <property type="entry name" value="MEMBRANE PROTEASE YUGP-RELATED"/>
    <property type="match status" value="1"/>
</dbReference>
<sequence>MWFDQTYFLIIIGALLSMAASSYVQSTFAKYSEIQNEKGLTGDDVARLILNDADIHDVQVRRMQGSLTDNYNPREKMLNLSESVGPSTSVAAIGVAAHECGHAIQDDVAFFPLNMRNFLAPVVNISANLSIPLILGGFFFSIGSLVNIGILCFGLVLLFQLVTLPVELDASNRAIKILRANGMLTEDELGIVKKVLTAAALTYIASALATFLQFYRLILLFGNRRDD</sequence>
<keyword evidence="2" id="KW-1185">Reference proteome</keyword>
<dbReference type="Pfam" id="PF04298">
    <property type="entry name" value="Zn_peptidase_2"/>
    <property type="match status" value="1"/>
</dbReference>
<dbReference type="OrthoDB" id="9784298at2"/>
<evidence type="ECO:0000313" key="2">
    <source>
        <dbReference type="Proteomes" id="UP000298615"/>
    </source>
</evidence>
<dbReference type="RefSeq" id="WP_136953952.1">
    <property type="nucleotide sequence ID" value="NZ_CP039712.1"/>
</dbReference>
<dbReference type="EMBL" id="CP039712">
    <property type="protein sequence ID" value="QCI87130.1"/>
    <property type="molecule type" value="Genomic_DNA"/>
</dbReference>
<dbReference type="KEGG" id="vao:FA707_09395"/>
<dbReference type="AlphaFoldDB" id="A0A4D7CZD0"/>
<dbReference type="InterPro" id="IPR007395">
    <property type="entry name" value="Zn_peptidase_2"/>
</dbReference>
<protein>
    <submittedName>
        <fullName evidence="1">Zinc metallopeptidase</fullName>
    </submittedName>
</protein>
<evidence type="ECO:0000313" key="1">
    <source>
        <dbReference type="EMBL" id="QCI87130.1"/>
    </source>
</evidence>